<accession>A0A1A6DYT1</accession>
<evidence type="ECO:0000313" key="3">
    <source>
        <dbReference type="EMBL" id="TSE35675.1"/>
    </source>
</evidence>
<dbReference type="RefSeq" id="WP_068606542.1">
    <property type="nucleotide sequence ID" value="NZ_LZDH01000005.1"/>
</dbReference>
<protein>
    <recommendedName>
        <fullName evidence="6">Lipoprotein</fullName>
    </recommendedName>
</protein>
<dbReference type="AlphaFoldDB" id="A0A1A6DYT1"/>
<keyword evidence="1" id="KW-0732">Signal</keyword>
<reference evidence="3 5" key="2">
    <citation type="submission" date="2019-07" db="EMBL/GenBank/DDBJ databases">
        <title>Tepidimonas fonticaldi AT-A2 draft genome.</title>
        <authorList>
            <person name="Da Costa M.S."/>
            <person name="Froufe H.J.C."/>
            <person name="Egas C."/>
            <person name="Albuquerque L."/>
        </authorList>
    </citation>
    <scope>NUCLEOTIDE SEQUENCE [LARGE SCALE GENOMIC DNA]</scope>
    <source>
        <strain evidence="3 5">AT-A2</strain>
    </source>
</reference>
<comment type="caution">
    <text evidence="2">The sequence shown here is derived from an EMBL/GenBank/DDBJ whole genome shotgun (WGS) entry which is preliminary data.</text>
</comment>
<evidence type="ECO:0000313" key="2">
    <source>
        <dbReference type="EMBL" id="OBS31935.1"/>
    </source>
</evidence>
<feature type="signal peptide" evidence="1">
    <location>
        <begin position="1"/>
        <end position="25"/>
    </location>
</feature>
<dbReference type="Proteomes" id="UP000091969">
    <property type="component" value="Unassembled WGS sequence"/>
</dbReference>
<sequence length="228" mass="24460">MNRFKTAYAALAGSLLVGLGGCTHAPIPVAENFPYTAQKKVRSAGHWDAVAGHVVSNTLTRLGQTPAAGAALQVGLPASPTAFDRAFRELLITRLVNEGKTVVERDDAPIKVSYQAQVVRHNSDRPHFIPGLFTAITSGVYVAHYLGVHAHPDAAMVGGLGYAVIADVARSQYTGGPTHTEVILTTTIMQGDRYLVRNTDVYYVEDSDATLFQVVRGPASREFKVVSQ</sequence>
<feature type="chain" id="PRO_5044554757" description="Lipoprotein" evidence="1">
    <location>
        <begin position="26"/>
        <end position="228"/>
    </location>
</feature>
<dbReference type="EMBL" id="VJOO01000024">
    <property type="protein sequence ID" value="TSE35675.1"/>
    <property type="molecule type" value="Genomic_DNA"/>
</dbReference>
<evidence type="ECO:0000313" key="5">
    <source>
        <dbReference type="Proteomes" id="UP000316388"/>
    </source>
</evidence>
<gene>
    <name evidence="2" type="ORF">A9O67_11500</name>
    <name evidence="3" type="ORF">Tfont_02186</name>
</gene>
<keyword evidence="4" id="KW-1185">Reference proteome</keyword>
<name>A0A1A6DYT1_9BURK</name>
<evidence type="ECO:0008006" key="6">
    <source>
        <dbReference type="Google" id="ProtNLM"/>
    </source>
</evidence>
<dbReference type="PROSITE" id="PS51257">
    <property type="entry name" value="PROKAR_LIPOPROTEIN"/>
    <property type="match status" value="1"/>
</dbReference>
<dbReference type="Proteomes" id="UP000316388">
    <property type="component" value="Unassembled WGS sequence"/>
</dbReference>
<organism evidence="2 4">
    <name type="scientific">Tepidimonas fonticaldi</name>
    <dbReference type="NCBI Taxonomy" id="1101373"/>
    <lineage>
        <taxon>Bacteria</taxon>
        <taxon>Pseudomonadati</taxon>
        <taxon>Pseudomonadota</taxon>
        <taxon>Betaproteobacteria</taxon>
        <taxon>Burkholderiales</taxon>
        <taxon>Tepidimonas</taxon>
    </lineage>
</organism>
<dbReference type="EMBL" id="LZDH01000005">
    <property type="protein sequence ID" value="OBS31935.1"/>
    <property type="molecule type" value="Genomic_DNA"/>
</dbReference>
<dbReference type="OrthoDB" id="5297662at2"/>
<evidence type="ECO:0000313" key="4">
    <source>
        <dbReference type="Proteomes" id="UP000091969"/>
    </source>
</evidence>
<evidence type="ECO:0000256" key="1">
    <source>
        <dbReference type="SAM" id="SignalP"/>
    </source>
</evidence>
<proteinExistence type="predicted"/>
<reference evidence="2 4" key="1">
    <citation type="submission" date="2016-06" db="EMBL/GenBank/DDBJ databases">
        <title>Genome sequence of Tepidimonas fonticaldi PL17.</title>
        <authorList>
            <person name="Pinnaka A.K."/>
        </authorList>
    </citation>
    <scope>NUCLEOTIDE SEQUENCE [LARGE SCALE GENOMIC DNA]</scope>
    <source>
        <strain evidence="2 4">PL17</strain>
    </source>
</reference>
<dbReference type="STRING" id="1101373.A9O67_11500"/>